<feature type="chain" id="PRO_5005282872" evidence="7">
    <location>
        <begin position="23"/>
        <end position="412"/>
    </location>
</feature>
<gene>
    <name evidence="9" type="primary">kasB_2</name>
    <name evidence="9" type="ORF">MOBUDSM44075_05033</name>
</gene>
<name>A0A0J6VJ45_9MYCO</name>
<protein>
    <submittedName>
        <fullName evidence="9">3-oxoacyl-[acyl-carrier-protein] synthase 2</fullName>
        <ecNumber evidence="9">2.3.1.41</ecNumber>
    </submittedName>
</protein>
<dbReference type="GO" id="GO:0006633">
    <property type="term" value="P:fatty acid biosynthetic process"/>
    <property type="evidence" value="ECO:0007669"/>
    <property type="project" value="UniProtKB-KW"/>
</dbReference>
<organism evidence="9 10">
    <name type="scientific">Mycolicibacterium obuense</name>
    <dbReference type="NCBI Taxonomy" id="1807"/>
    <lineage>
        <taxon>Bacteria</taxon>
        <taxon>Bacillati</taxon>
        <taxon>Actinomycetota</taxon>
        <taxon>Actinomycetes</taxon>
        <taxon>Mycobacteriales</taxon>
        <taxon>Mycobacteriaceae</taxon>
        <taxon>Mycolicibacterium</taxon>
    </lineage>
</organism>
<dbReference type="Pfam" id="PF02801">
    <property type="entry name" value="Ketoacyl-synt_C"/>
    <property type="match status" value="1"/>
</dbReference>
<evidence type="ECO:0000313" key="10">
    <source>
        <dbReference type="Proteomes" id="UP000036313"/>
    </source>
</evidence>
<keyword evidence="5" id="KW-0275">Fatty acid biosynthesis</keyword>
<dbReference type="SMART" id="SM00825">
    <property type="entry name" value="PKS_KS"/>
    <property type="match status" value="1"/>
</dbReference>
<evidence type="ECO:0000256" key="6">
    <source>
        <dbReference type="RuleBase" id="RU003694"/>
    </source>
</evidence>
<dbReference type="GO" id="GO:0005829">
    <property type="term" value="C:cytosol"/>
    <property type="evidence" value="ECO:0007669"/>
    <property type="project" value="TreeGrafter"/>
</dbReference>
<dbReference type="PROSITE" id="PS52004">
    <property type="entry name" value="KS3_2"/>
    <property type="match status" value="1"/>
</dbReference>
<keyword evidence="3" id="KW-0444">Lipid biosynthesis</keyword>
<dbReference type="CDD" id="cd00834">
    <property type="entry name" value="KAS_I_II"/>
    <property type="match status" value="1"/>
</dbReference>
<evidence type="ECO:0000256" key="3">
    <source>
        <dbReference type="ARBA" id="ARBA00022516"/>
    </source>
</evidence>
<keyword evidence="5" id="KW-0443">Lipid metabolism</keyword>
<evidence type="ECO:0000259" key="8">
    <source>
        <dbReference type="PROSITE" id="PS52004"/>
    </source>
</evidence>
<evidence type="ECO:0000256" key="1">
    <source>
        <dbReference type="ARBA" id="ARBA00004796"/>
    </source>
</evidence>
<reference evidence="9 10" key="1">
    <citation type="journal article" date="2015" name="Genome Biol. Evol.">
        <title>Characterization of Three Mycobacterium spp. with Potential Use in Bioremediation by Genome Sequencing and Comparative Genomics.</title>
        <authorList>
            <person name="Das S."/>
            <person name="Pettersson B.M."/>
            <person name="Behra P.R."/>
            <person name="Ramesh M."/>
            <person name="Dasgupta S."/>
            <person name="Bhattacharya A."/>
            <person name="Kirsebom L.A."/>
        </authorList>
    </citation>
    <scope>NUCLEOTIDE SEQUENCE [LARGE SCALE GENOMIC DNA]</scope>
    <source>
        <strain evidence="9 10">DSM 44075</strain>
    </source>
</reference>
<feature type="domain" description="Ketosynthase family 3 (KS3)" evidence="8">
    <location>
        <begin position="7"/>
        <end position="412"/>
    </location>
</feature>
<comment type="pathway">
    <text evidence="1">Lipid metabolism; mycolic acid biosynthesis.</text>
</comment>
<dbReference type="Pfam" id="PF00109">
    <property type="entry name" value="ketoacyl-synt"/>
    <property type="match status" value="1"/>
</dbReference>
<dbReference type="SUPFAM" id="SSF53901">
    <property type="entry name" value="Thiolase-like"/>
    <property type="match status" value="2"/>
</dbReference>
<dbReference type="NCBIfam" id="NF005916">
    <property type="entry name" value="PRK07910.1"/>
    <property type="match status" value="1"/>
</dbReference>
<keyword evidence="4 6" id="KW-0808">Transferase</keyword>
<dbReference type="PANTHER" id="PTHR11712">
    <property type="entry name" value="POLYKETIDE SYNTHASE-RELATED"/>
    <property type="match status" value="1"/>
</dbReference>
<dbReference type="PANTHER" id="PTHR11712:SF336">
    <property type="entry name" value="3-OXOACYL-[ACYL-CARRIER-PROTEIN] SYNTHASE, MITOCHONDRIAL"/>
    <property type="match status" value="1"/>
</dbReference>
<comment type="similarity">
    <text evidence="2 6">Belongs to the thiolase-like superfamily. Beta-ketoacyl-ACP synthases family.</text>
</comment>
<dbReference type="GO" id="GO:0004315">
    <property type="term" value="F:3-oxoacyl-[acyl-carrier-protein] synthase activity"/>
    <property type="evidence" value="ECO:0007669"/>
    <property type="project" value="UniProtKB-EC"/>
</dbReference>
<comment type="caution">
    <text evidence="9">The sequence shown here is derived from an EMBL/GenBank/DDBJ whole genome shotgun (WGS) entry which is preliminary data.</text>
</comment>
<keyword evidence="5" id="KW-0276">Fatty acid metabolism</keyword>
<dbReference type="PATRIC" id="fig|1807.14.peg.5071"/>
<dbReference type="EMBL" id="JYNU01000057">
    <property type="protein sequence ID" value="KMO69607.1"/>
    <property type="molecule type" value="Genomic_DNA"/>
</dbReference>
<dbReference type="Proteomes" id="UP000036313">
    <property type="component" value="Unassembled WGS sequence"/>
</dbReference>
<evidence type="ECO:0000256" key="7">
    <source>
        <dbReference type="SAM" id="SignalP"/>
    </source>
</evidence>
<evidence type="ECO:0000256" key="4">
    <source>
        <dbReference type="ARBA" id="ARBA00022679"/>
    </source>
</evidence>
<dbReference type="InterPro" id="IPR014031">
    <property type="entry name" value="Ketoacyl_synth_C"/>
</dbReference>
<dbReference type="InterPro" id="IPR000794">
    <property type="entry name" value="Beta-ketoacyl_synthase"/>
</dbReference>
<evidence type="ECO:0000313" key="9">
    <source>
        <dbReference type="EMBL" id="KMO69607.1"/>
    </source>
</evidence>
<evidence type="ECO:0000256" key="5">
    <source>
        <dbReference type="ARBA" id="ARBA00023160"/>
    </source>
</evidence>
<proteinExistence type="inferred from homology"/>
<dbReference type="RefSeq" id="WP_048425010.1">
    <property type="nucleotide sequence ID" value="NZ_JYNU01000057.1"/>
</dbReference>
<dbReference type="InterPro" id="IPR014030">
    <property type="entry name" value="Ketoacyl_synth_N"/>
</dbReference>
<dbReference type="InterPro" id="IPR020841">
    <property type="entry name" value="PKS_Beta-ketoAc_synthase_dom"/>
</dbReference>
<dbReference type="InterPro" id="IPR016039">
    <property type="entry name" value="Thiolase-like"/>
</dbReference>
<dbReference type="UniPathway" id="UPA00915"/>
<dbReference type="EC" id="2.3.1.41" evidence="9"/>
<keyword evidence="9" id="KW-0012">Acyltransferase</keyword>
<dbReference type="AlphaFoldDB" id="A0A0J6VJ45"/>
<keyword evidence="7" id="KW-0732">Signal</keyword>
<dbReference type="Gene3D" id="3.40.47.10">
    <property type="match status" value="2"/>
</dbReference>
<sequence precursor="true">MTATADRPAVVVTALAATTALAADVEESWAALLNGKSGISLIEDRMLDQFPVPVTIGGLVREDFDSQLSRVEVRRLSYMQKMALVLNRRLWTAAGAPEVDTRRLLVSVSHAYGSTQDLWTAWEEFKARGMRAVSPLAVQMHMPNAPAAAVGLDRQAKAGVIAPTSGDASGSAAIAEAWRLITLGEADVAICGGVESRIEPVPIAAFDNMGLLSHRNDDPVGACRPFDRNRDGMVFGEGGALLLLETEEHAMARGATILGRLLGVGTTSDTADLIEPNSDGQMAAAALSRALELAAVEPRDVDAVIAHAAGTRAGDLAEARALHAVLGTHRPAVTAPKAALGHAMGASGAVAAALTVQSLRDGVLAPTLNYDTPDPDIDLDVVADERRPGDYRYAVSNTLGFGGHNVSLVFGR</sequence>
<dbReference type="FunFam" id="3.40.47.10:FF:000018">
    <property type="entry name" value="3-oxoacyl-[acyl-carrier-protein] synthase 2"/>
    <property type="match status" value="1"/>
</dbReference>
<feature type="signal peptide" evidence="7">
    <location>
        <begin position="1"/>
        <end position="22"/>
    </location>
</feature>
<evidence type="ECO:0000256" key="2">
    <source>
        <dbReference type="ARBA" id="ARBA00008467"/>
    </source>
</evidence>
<accession>A0A0J6VJ45</accession>